<feature type="region of interest" description="Disordered" evidence="1">
    <location>
        <begin position="200"/>
        <end position="271"/>
    </location>
</feature>
<feature type="region of interest" description="Disordered" evidence="1">
    <location>
        <begin position="107"/>
        <end position="135"/>
    </location>
</feature>
<proteinExistence type="predicted"/>
<dbReference type="AlphaFoldDB" id="A0A9D5CHA9"/>
<feature type="compositionally biased region" description="Polar residues" evidence="1">
    <location>
        <begin position="208"/>
        <end position="218"/>
    </location>
</feature>
<feature type="compositionally biased region" description="Polar residues" evidence="1">
    <location>
        <begin position="241"/>
        <end position="254"/>
    </location>
</feature>
<comment type="caution">
    <text evidence="2">The sequence shown here is derived from an EMBL/GenBank/DDBJ whole genome shotgun (WGS) entry which is preliminary data.</text>
</comment>
<protein>
    <submittedName>
        <fullName evidence="2">Uncharacterized protein</fullName>
    </submittedName>
</protein>
<keyword evidence="3" id="KW-1185">Reference proteome</keyword>
<evidence type="ECO:0000256" key="1">
    <source>
        <dbReference type="SAM" id="MobiDB-lite"/>
    </source>
</evidence>
<gene>
    <name evidence="2" type="ORF">J5N97_020089</name>
</gene>
<reference evidence="2" key="1">
    <citation type="submission" date="2021-03" db="EMBL/GenBank/DDBJ databases">
        <authorList>
            <person name="Li Z."/>
            <person name="Yang C."/>
        </authorList>
    </citation>
    <scope>NUCLEOTIDE SEQUENCE</scope>
    <source>
        <strain evidence="2">Dzin_1.0</strain>
        <tissue evidence="2">Leaf</tissue>
    </source>
</reference>
<dbReference type="OrthoDB" id="1751576at2759"/>
<feature type="compositionally biased region" description="Basic and acidic residues" evidence="1">
    <location>
        <begin position="107"/>
        <end position="126"/>
    </location>
</feature>
<reference evidence="2" key="2">
    <citation type="journal article" date="2022" name="Hortic Res">
        <title>The genome of Dioscorea zingiberensis sheds light on the biosynthesis, origin and evolution of the medicinally important diosgenin saponins.</title>
        <authorList>
            <person name="Li Y."/>
            <person name="Tan C."/>
            <person name="Li Z."/>
            <person name="Guo J."/>
            <person name="Li S."/>
            <person name="Chen X."/>
            <person name="Wang C."/>
            <person name="Dai X."/>
            <person name="Yang H."/>
            <person name="Song W."/>
            <person name="Hou L."/>
            <person name="Xu J."/>
            <person name="Tong Z."/>
            <person name="Xu A."/>
            <person name="Yuan X."/>
            <person name="Wang W."/>
            <person name="Yang Q."/>
            <person name="Chen L."/>
            <person name="Sun Z."/>
            <person name="Wang K."/>
            <person name="Pan B."/>
            <person name="Chen J."/>
            <person name="Bao Y."/>
            <person name="Liu F."/>
            <person name="Qi X."/>
            <person name="Gang D.R."/>
            <person name="Wen J."/>
            <person name="Li J."/>
        </authorList>
    </citation>
    <scope>NUCLEOTIDE SEQUENCE</scope>
    <source>
        <strain evidence="2">Dzin_1.0</strain>
    </source>
</reference>
<dbReference type="EMBL" id="JAGGNH010000005">
    <property type="protein sequence ID" value="KAJ0972130.1"/>
    <property type="molecule type" value="Genomic_DNA"/>
</dbReference>
<name>A0A9D5CHA9_9LILI</name>
<evidence type="ECO:0000313" key="3">
    <source>
        <dbReference type="Proteomes" id="UP001085076"/>
    </source>
</evidence>
<sequence>MFYKDGEGAIHKISVDSDIIDFCEQLRTHRTVEVYVDSSDVTHFQKLPEVLLGDNDIDSNTSCEGSTDDEELLVEAPFMTHNSDADEETEEAREKLRRYVQLKKTIDGRDNEGHKEDGAAEEHIGGEESPSAKTVRGNNYVVKSYEATHSCLLGTTTNRRVTAHVVAKWFGEVISGMPFIRPRHLKAMVRRELGVFISSKNTHDSHQAEPSQAGNVASSKVKKKRTEPVNTHVAASRKTVSHQVAASSISTNHQVDAPPPTNAANLGDKEKRKTKAAWRADCSMSVFRGAHTGEAIVGRVVSQYTPFITGSQLESIIAKRREERMKAQCEQLSKQASASVECPELLT</sequence>
<dbReference type="Proteomes" id="UP001085076">
    <property type="component" value="Miscellaneous, Linkage group lg05"/>
</dbReference>
<organism evidence="2 3">
    <name type="scientific">Dioscorea zingiberensis</name>
    <dbReference type="NCBI Taxonomy" id="325984"/>
    <lineage>
        <taxon>Eukaryota</taxon>
        <taxon>Viridiplantae</taxon>
        <taxon>Streptophyta</taxon>
        <taxon>Embryophyta</taxon>
        <taxon>Tracheophyta</taxon>
        <taxon>Spermatophyta</taxon>
        <taxon>Magnoliopsida</taxon>
        <taxon>Liliopsida</taxon>
        <taxon>Dioscoreales</taxon>
        <taxon>Dioscoreaceae</taxon>
        <taxon>Dioscorea</taxon>
    </lineage>
</organism>
<accession>A0A9D5CHA9</accession>
<evidence type="ECO:0000313" key="2">
    <source>
        <dbReference type="EMBL" id="KAJ0972130.1"/>
    </source>
</evidence>